<dbReference type="InParanoid" id="A0A1S3HYI0"/>
<sequence length="303" mass="34384">MDTTFQQVGKSPVFASQPRKHRLGQSKAHICSLIGDLAFEQFKDGRENLYRNRRKYRLPSKFGQVIAKPDFESRFVALNNAKEAGRVKVIPCHANSAKGVRGGSVGNSRLQNLTFPPVCHRMTSSCPWVIETGHYCDVLGHFSCVDCSRTRKRCRYEEGHRRAYAGIHVSPKLLCAPKKIEEQLIWDLLSLPMERTPLQEVPSGRTCFMCRMRQGTFTMRTHFCGHLASENDILLRVMKRNSEAAEVKRQDTCIEEVAKSNSIAKAAVDFNTYPVHNFAYTPRNSFADLTPAPPMVDKTKQNY</sequence>
<name>A0A1S3HYI0_LINAN</name>
<reference evidence="2" key="1">
    <citation type="submission" date="2025-08" db="UniProtKB">
        <authorList>
            <consortium name="RefSeq"/>
        </authorList>
    </citation>
    <scope>IDENTIFICATION</scope>
    <source>
        <tissue evidence="2">Gonads</tissue>
    </source>
</reference>
<dbReference type="AlphaFoldDB" id="A0A1S3HYI0"/>
<keyword evidence="1" id="KW-1185">Reference proteome</keyword>
<gene>
    <name evidence="2" type="primary">LOC106159014</name>
</gene>
<dbReference type="Proteomes" id="UP000085678">
    <property type="component" value="Unplaced"/>
</dbReference>
<evidence type="ECO:0000313" key="1">
    <source>
        <dbReference type="Proteomes" id="UP000085678"/>
    </source>
</evidence>
<dbReference type="GeneID" id="106159014"/>
<dbReference type="KEGG" id="lak:106159014"/>
<dbReference type="RefSeq" id="XP_013390626.1">
    <property type="nucleotide sequence ID" value="XM_013535172.1"/>
</dbReference>
<protein>
    <submittedName>
        <fullName evidence="2">Uncharacterized protein LOC106159014</fullName>
    </submittedName>
</protein>
<accession>A0A1S3HYI0</accession>
<evidence type="ECO:0000313" key="2">
    <source>
        <dbReference type="RefSeq" id="XP_013390626.1"/>
    </source>
</evidence>
<organism evidence="1 2">
    <name type="scientific">Lingula anatina</name>
    <name type="common">Brachiopod</name>
    <name type="synonym">Lingula unguis</name>
    <dbReference type="NCBI Taxonomy" id="7574"/>
    <lineage>
        <taxon>Eukaryota</taxon>
        <taxon>Metazoa</taxon>
        <taxon>Spiralia</taxon>
        <taxon>Lophotrochozoa</taxon>
        <taxon>Brachiopoda</taxon>
        <taxon>Linguliformea</taxon>
        <taxon>Lingulata</taxon>
        <taxon>Lingulida</taxon>
        <taxon>Linguloidea</taxon>
        <taxon>Lingulidae</taxon>
        <taxon>Lingula</taxon>
    </lineage>
</organism>
<proteinExistence type="predicted"/>